<sequence length="397" mass="46600">MVKIMNIGKEVKGEIGVLNLFGDDNILFLEEDEPYELHFHSENIGIVKFNYKTKKTDRFKFDKPINLFSCINSTEVMYYSNIDKFNSKYGVNIYKMDCNNLKSCCISQFNTEFESDNEAHFDNLSLNSRLIGLNDRYVMFLLPRIQFGEPFFHKALLIDSVEKRVYKIPDSIGCIDTILRDNQVFASSKGEYIIVKTGRIGDFEKRQIWKQQKQKDEFTEYHDSLEGLVICKVSEFADNVKHGIPIDKDKIVQTCDLHEGLRIIGNYEDKIIYSIQSFGKGTTDIKIYDVESHSIKTITVEGFYDDIKYSNGKLYGFMRNNEVADIYDIITKDKLFSSKEWIVHIDEEKCITSNEEFIDHKFKRIVKIYNLNDKNKIDRYEFNSCYFDYERNTLIVL</sequence>
<evidence type="ECO:0000313" key="1">
    <source>
        <dbReference type="EMBL" id="MBC2396288.1"/>
    </source>
</evidence>
<gene>
    <name evidence="1" type="ORF">HGG79_00665</name>
</gene>
<accession>A0A923E9I6</accession>
<dbReference type="Proteomes" id="UP000563151">
    <property type="component" value="Unassembled WGS sequence"/>
</dbReference>
<dbReference type="EMBL" id="JAAZWO010000001">
    <property type="protein sequence ID" value="MBC2396288.1"/>
    <property type="molecule type" value="Genomic_DNA"/>
</dbReference>
<reference evidence="1 2" key="1">
    <citation type="submission" date="2020-04" db="EMBL/GenBank/DDBJ databases">
        <title>Genomic insights into acetone-butanol-ethanol (ABE) fermentation by sequencing solventogenic clostridia strains.</title>
        <authorList>
            <person name="Brown S."/>
        </authorList>
    </citation>
    <scope>NUCLEOTIDE SEQUENCE [LARGE SCALE GENOMIC DNA]</scope>
    <source>
        <strain evidence="1 2">DJ011</strain>
    </source>
</reference>
<comment type="caution">
    <text evidence="1">The sequence shown here is derived from an EMBL/GenBank/DDBJ whole genome shotgun (WGS) entry which is preliminary data.</text>
</comment>
<organism evidence="1 2">
    <name type="scientific">Clostridium tetanomorphum</name>
    <dbReference type="NCBI Taxonomy" id="1553"/>
    <lineage>
        <taxon>Bacteria</taxon>
        <taxon>Bacillati</taxon>
        <taxon>Bacillota</taxon>
        <taxon>Clostridia</taxon>
        <taxon>Eubacteriales</taxon>
        <taxon>Clostridiaceae</taxon>
        <taxon>Clostridium</taxon>
    </lineage>
</organism>
<keyword evidence="2" id="KW-1185">Reference proteome</keyword>
<name>A0A923E9I6_CLOTT</name>
<proteinExistence type="predicted"/>
<dbReference type="AlphaFoldDB" id="A0A923E9I6"/>
<evidence type="ECO:0000313" key="2">
    <source>
        <dbReference type="Proteomes" id="UP000563151"/>
    </source>
</evidence>
<protein>
    <submittedName>
        <fullName evidence="1">Uncharacterized protein</fullName>
    </submittedName>
</protein>
<dbReference type="RefSeq" id="WP_035146697.1">
    <property type="nucleotide sequence ID" value="NZ_JAAZWO010000001.1"/>
</dbReference>